<evidence type="ECO:0000313" key="2">
    <source>
        <dbReference type="Proteomes" id="UP001497482"/>
    </source>
</evidence>
<sequence length="114" mass="12891">MRTTENHRVPQSHQRLVALSRWSCSPRSVSVTARGELSIAQERAHAPLYLQHKLLSFSPRRQLKRSTLLFESLVCVFYRGVSPVSVNPRGGLAAADRDSLLRTFLFFAFASFCV</sequence>
<proteinExistence type="predicted"/>
<keyword evidence="2" id="KW-1185">Reference proteome</keyword>
<dbReference type="Proteomes" id="UP001497482">
    <property type="component" value="Chromosome 4"/>
</dbReference>
<protein>
    <recommendedName>
        <fullName evidence="3">Transmembrane protein</fullName>
    </recommendedName>
</protein>
<dbReference type="AlphaFoldDB" id="A0AAV2LTG6"/>
<organism evidence="1 2">
    <name type="scientific">Knipowitschia caucasica</name>
    <name type="common">Caucasian dwarf goby</name>
    <name type="synonym">Pomatoschistus caucasicus</name>
    <dbReference type="NCBI Taxonomy" id="637954"/>
    <lineage>
        <taxon>Eukaryota</taxon>
        <taxon>Metazoa</taxon>
        <taxon>Chordata</taxon>
        <taxon>Craniata</taxon>
        <taxon>Vertebrata</taxon>
        <taxon>Euteleostomi</taxon>
        <taxon>Actinopterygii</taxon>
        <taxon>Neopterygii</taxon>
        <taxon>Teleostei</taxon>
        <taxon>Neoteleostei</taxon>
        <taxon>Acanthomorphata</taxon>
        <taxon>Gobiaria</taxon>
        <taxon>Gobiiformes</taxon>
        <taxon>Gobioidei</taxon>
        <taxon>Gobiidae</taxon>
        <taxon>Gobiinae</taxon>
        <taxon>Knipowitschia</taxon>
    </lineage>
</organism>
<gene>
    <name evidence="1" type="ORF">KC01_LOCUS30966</name>
</gene>
<name>A0AAV2LTG6_KNICA</name>
<evidence type="ECO:0008006" key="3">
    <source>
        <dbReference type="Google" id="ProtNLM"/>
    </source>
</evidence>
<accession>A0AAV2LTG6</accession>
<dbReference type="EMBL" id="OZ035826">
    <property type="protein sequence ID" value="CAL1603264.1"/>
    <property type="molecule type" value="Genomic_DNA"/>
</dbReference>
<reference evidence="1 2" key="1">
    <citation type="submission" date="2024-04" db="EMBL/GenBank/DDBJ databases">
        <authorList>
            <person name="Waldvogel A.-M."/>
            <person name="Schoenle A."/>
        </authorList>
    </citation>
    <scope>NUCLEOTIDE SEQUENCE [LARGE SCALE GENOMIC DNA]</scope>
</reference>
<evidence type="ECO:0000313" key="1">
    <source>
        <dbReference type="EMBL" id="CAL1603264.1"/>
    </source>
</evidence>